<accession>A0ABW5BB48</accession>
<dbReference type="InterPro" id="IPR027843">
    <property type="entry name" value="DUF4440"/>
</dbReference>
<dbReference type="Proteomes" id="UP001597414">
    <property type="component" value="Unassembled WGS sequence"/>
</dbReference>
<dbReference type="InterPro" id="IPR032710">
    <property type="entry name" value="NTF2-like_dom_sf"/>
</dbReference>
<reference evidence="3" key="1">
    <citation type="journal article" date="2019" name="Int. J. Syst. Evol. Microbiol.">
        <title>The Global Catalogue of Microorganisms (GCM) 10K type strain sequencing project: providing services to taxonomists for standard genome sequencing and annotation.</title>
        <authorList>
            <consortium name="The Broad Institute Genomics Platform"/>
            <consortium name="The Broad Institute Genome Sequencing Center for Infectious Disease"/>
            <person name="Wu L."/>
            <person name="Ma J."/>
        </authorList>
    </citation>
    <scope>NUCLEOTIDE SEQUENCE [LARGE SCALE GENOMIC DNA]</scope>
    <source>
        <strain evidence="3">KCTC 19812</strain>
    </source>
</reference>
<dbReference type="SUPFAM" id="SSF54427">
    <property type="entry name" value="NTF2-like"/>
    <property type="match status" value="1"/>
</dbReference>
<feature type="domain" description="DUF4440" evidence="1">
    <location>
        <begin position="27"/>
        <end position="133"/>
    </location>
</feature>
<evidence type="ECO:0000313" key="2">
    <source>
        <dbReference type="EMBL" id="MFD2203277.1"/>
    </source>
</evidence>
<comment type="caution">
    <text evidence="2">The sequence shown here is derived from an EMBL/GenBank/DDBJ whole genome shotgun (WGS) entry which is preliminary data.</text>
</comment>
<keyword evidence="3" id="KW-1185">Reference proteome</keyword>
<sequence>MKYLIFLFFLYNPGNFYSPQNDIGEVEKAVNEFAKAVVEADKEKFEKMLSKDLVYGHSSGAVQNKQEFIEEIISLTPFDYLSVNVSDQTIKISNNVAVVRHIYSAKAKNNSGEIVDIRIGNMMVWVKKGKDWNLLSRQAYRLP</sequence>
<dbReference type="Pfam" id="PF14534">
    <property type="entry name" value="DUF4440"/>
    <property type="match status" value="1"/>
</dbReference>
<protein>
    <submittedName>
        <fullName evidence="2">Nuclear transport factor 2 family protein</fullName>
    </submittedName>
</protein>
<dbReference type="Gene3D" id="3.10.450.50">
    <property type="match status" value="1"/>
</dbReference>
<dbReference type="EMBL" id="JBHUIV010000025">
    <property type="protein sequence ID" value="MFD2203277.1"/>
    <property type="molecule type" value="Genomic_DNA"/>
</dbReference>
<dbReference type="RefSeq" id="WP_380805458.1">
    <property type="nucleotide sequence ID" value="NZ_JBHUIV010000025.1"/>
</dbReference>
<organism evidence="2 3">
    <name type="scientific">Shivajiella indica</name>
    <dbReference type="NCBI Taxonomy" id="872115"/>
    <lineage>
        <taxon>Bacteria</taxon>
        <taxon>Pseudomonadati</taxon>
        <taxon>Bacteroidota</taxon>
        <taxon>Cytophagia</taxon>
        <taxon>Cytophagales</taxon>
        <taxon>Cyclobacteriaceae</taxon>
        <taxon>Shivajiella</taxon>
    </lineage>
</organism>
<proteinExistence type="predicted"/>
<evidence type="ECO:0000313" key="3">
    <source>
        <dbReference type="Proteomes" id="UP001597414"/>
    </source>
</evidence>
<gene>
    <name evidence="2" type="ORF">ACFSKV_16990</name>
</gene>
<name>A0ABW5BB48_9BACT</name>
<evidence type="ECO:0000259" key="1">
    <source>
        <dbReference type="Pfam" id="PF14534"/>
    </source>
</evidence>